<dbReference type="AlphaFoldDB" id="A0A200J7R6"/>
<reference evidence="2" key="1">
    <citation type="submission" date="2017-05" db="EMBL/GenBank/DDBJ databases">
        <title>The Genome Sequence of Enterococcus sp. 9D6_DIV0238.</title>
        <authorList>
            <consortium name="The Broad Institute Genomics Platform"/>
            <consortium name="The Broad Institute Genomic Center for Infectious Diseases"/>
            <person name="Earl A."/>
            <person name="Manson A."/>
            <person name="Schwartman J."/>
            <person name="Gilmore M."/>
            <person name="Abouelleil A."/>
            <person name="Cao P."/>
            <person name="Chapman S."/>
            <person name="Cusick C."/>
            <person name="Shea T."/>
            <person name="Young S."/>
            <person name="Neafsey D."/>
            <person name="Nusbaum C."/>
            <person name="Birren B."/>
        </authorList>
    </citation>
    <scope>NUCLEOTIDE SEQUENCE [LARGE SCALE GENOMIC DNA]</scope>
    <source>
        <strain evidence="2">9D6_DIV0238</strain>
    </source>
</reference>
<evidence type="ECO:0000313" key="4">
    <source>
        <dbReference type="Proteomes" id="UP000196151"/>
    </source>
</evidence>
<feature type="compositionally biased region" description="Basic and acidic residues" evidence="1">
    <location>
        <begin position="104"/>
        <end position="124"/>
    </location>
</feature>
<evidence type="ECO:0000256" key="1">
    <source>
        <dbReference type="SAM" id="MobiDB-lite"/>
    </source>
</evidence>
<organism evidence="2">
    <name type="scientific">Candidatus Enterococcus dunnyi</name>
    <dbReference type="NCBI Taxonomy" id="1834192"/>
    <lineage>
        <taxon>Bacteria</taxon>
        <taxon>Bacillati</taxon>
        <taxon>Bacillota</taxon>
        <taxon>Bacilli</taxon>
        <taxon>Lactobacillales</taxon>
        <taxon>Enterococcaceae</taxon>
        <taxon>Enterococcus</taxon>
    </lineage>
</organism>
<gene>
    <name evidence="3" type="ORF">A5889_001488</name>
    <name evidence="2" type="ORF">A5889_001590</name>
</gene>
<evidence type="ECO:0000313" key="2">
    <source>
        <dbReference type="EMBL" id="OUZ32881.1"/>
    </source>
</evidence>
<name>A0A200J7R6_9ENTE</name>
<dbReference type="EMBL" id="CP147246">
    <property type="protein sequence ID" value="WYJ93986.1"/>
    <property type="molecule type" value="Genomic_DNA"/>
</dbReference>
<dbReference type="RefSeq" id="WP_087640715.1">
    <property type="nucleotide sequence ID" value="NZ_CP147246.1"/>
</dbReference>
<proteinExistence type="predicted"/>
<reference evidence="3" key="3">
    <citation type="submission" date="2024-03" db="EMBL/GenBank/DDBJ databases">
        <title>The Genome Sequence of Enterococcus sp. DIV0238c.</title>
        <authorList>
            <consortium name="The Broad Institute Genomics Platform"/>
            <consortium name="The Broad Institute Microbial Omics Core"/>
            <consortium name="The Broad Institute Genomic Center for Infectious Diseases"/>
            <person name="Earl A."/>
            <person name="Manson A."/>
            <person name="Gilmore M."/>
            <person name="Schwartman J."/>
            <person name="Shea T."/>
            <person name="Abouelleil A."/>
            <person name="Cao P."/>
            <person name="Chapman S."/>
            <person name="Cusick C."/>
            <person name="Young S."/>
            <person name="Neafsey D."/>
            <person name="Nusbaum C."/>
            <person name="Birren B."/>
        </authorList>
    </citation>
    <scope>NUCLEOTIDE SEQUENCE</scope>
    <source>
        <strain evidence="3">9D6_DIV0238</strain>
    </source>
</reference>
<dbReference type="EMBL" id="NIBQ01000002">
    <property type="protein sequence ID" value="OUZ32881.1"/>
    <property type="molecule type" value="Genomic_DNA"/>
</dbReference>
<dbReference type="OrthoDB" id="2185768at2"/>
<reference evidence="3" key="2">
    <citation type="submission" date="2017-05" db="EMBL/GenBank/DDBJ databases">
        <authorList>
            <consortium name="The Broad Institute Genomics Platform"/>
            <consortium name="The Broad Institute Genomic Center for Infectious Diseases"/>
            <person name="Earl A."/>
            <person name="Manson A."/>
            <person name="Schwartman J."/>
            <person name="Gilmore M."/>
            <person name="Abouelleil A."/>
            <person name="Cao P."/>
            <person name="Chapman S."/>
            <person name="Cusick C."/>
            <person name="Shea T."/>
            <person name="Young S."/>
            <person name="Neafsey D."/>
            <person name="Nusbaum C."/>
            <person name="Birren B."/>
        </authorList>
    </citation>
    <scope>NUCLEOTIDE SEQUENCE</scope>
    <source>
        <strain evidence="3">9D6_DIV0238</strain>
    </source>
</reference>
<feature type="region of interest" description="Disordered" evidence="1">
    <location>
        <begin position="94"/>
        <end position="124"/>
    </location>
</feature>
<dbReference type="Proteomes" id="UP000196151">
    <property type="component" value="Chromosome"/>
</dbReference>
<keyword evidence="4" id="KW-1185">Reference proteome</keyword>
<protein>
    <submittedName>
        <fullName evidence="2">Uncharacterized protein</fullName>
    </submittedName>
</protein>
<evidence type="ECO:0000313" key="3">
    <source>
        <dbReference type="EMBL" id="WYJ93986.1"/>
    </source>
</evidence>
<sequence length="124" mass="15125">MEKTYIQKLETLESEYETTQRMIEDEIEEAFYEKQQFARSLESVLENYRYHYQQANFSESINMSAVYNLLEQCKEDGDMIVNQTIKELEYEQEENKLNHRKESRKIEDELTLLKEKERGNDYEQ</sequence>
<accession>A0A200J7R6</accession>